<reference evidence="2" key="1">
    <citation type="submission" date="2022-10" db="EMBL/GenBank/DDBJ databases">
        <title>Genome sequences of endogenous nimaviruses in decapod crustaceans.</title>
        <authorList>
            <person name="Kawato S."/>
            <person name="Nozaki R."/>
            <person name="Kondo H."/>
            <person name="Hirono I."/>
        </authorList>
    </citation>
    <scope>NUCLEOTIDE SEQUENCE</scope>
    <source>
        <strain evidence="2">Ube2021</strain>
    </source>
</reference>
<evidence type="ECO:0000313" key="2">
    <source>
        <dbReference type="EMBL" id="BDT63065.1"/>
    </source>
</evidence>
<accession>A0A9C7BIW2</accession>
<keyword evidence="1" id="KW-0175">Coiled coil</keyword>
<dbReference type="EMBL" id="LC738880">
    <property type="protein sequence ID" value="BDT63065.1"/>
    <property type="molecule type" value="Genomic_DNA"/>
</dbReference>
<protein>
    <submittedName>
        <fullName evidence="2">Wsv220-like protein</fullName>
    </submittedName>
</protein>
<sequence>MAGNRTELLLTMISKAMGDLDKGMSQSCKRIEDALLMRIGDLRERWERTSGAESAKITLEYLQRGSSPLLTDLDIEHSRKRQYAALAVLNVEAHFGYACTALDVLLASIKSVLILDYKDNNCASVMSNSARNERVIKMRPHTLGAVRPPLPSDIINAIEDSVKDKGKGNFNSSVLSNAVEAILYETDAFQRENIINQAFGASFNNHDFDSLSGVVQLTRELREEAVRNSALNEQWGHNDSEKLSISVVESLVRQRPAKYGVDWRPEEDSSFPFQNLWGDNRISLNTLSLLLTKAVIPNVSVSIFLLYMCNHIRATIRAIKVILFSGGDSTDIYFEKVQFSSWCTWLDLYYRLEWFILTARYMLFIYAKKDLFLNERHSHQEKECGLGLMAAATESIPPNLMADRWLTDILFQWPRDDRKVFDSITAETILGCALWTSPGARHTVFGRVNTGKYAIVNRISIDSAHFCVSVLLGRALDEEVAGTKMLVAPSSAGLRDNGVADDDIGSNNNNTKSLGVMPSDIIIDRSNARDNGNCSPFVSNATYLMRKIWDIESTDARTGIDIAVIASGILSSLEPLLYNSGDTVAGKEWTCLKLLGHEYAPSLIHNAWDTVLQGRDKLKIAAKTQKRLTDAAKSMQESLEKKNSEKEKAAREVEELLCTTIADIQESNINCSLSAECGLYATSVWKKATTSILTSLAAFPE</sequence>
<name>A0A9C7BIW2_9VIRU</name>
<proteinExistence type="predicted"/>
<evidence type="ECO:0000256" key="1">
    <source>
        <dbReference type="SAM" id="Coils"/>
    </source>
</evidence>
<organism evidence="2">
    <name type="scientific">Trachysalambria curvirostris nimavirus</name>
    <dbReference type="NCBI Taxonomy" id="2984282"/>
    <lineage>
        <taxon>Viruses</taxon>
        <taxon>Viruses incertae sedis</taxon>
        <taxon>Naldaviricetes</taxon>
        <taxon>Nimaviridae</taxon>
    </lineage>
</organism>
<feature type="coiled-coil region" evidence="1">
    <location>
        <begin position="625"/>
        <end position="659"/>
    </location>
</feature>